<evidence type="ECO:0000313" key="1">
    <source>
        <dbReference type="EMBL" id="MBE1502808.1"/>
    </source>
</evidence>
<reference evidence="1 2" key="1">
    <citation type="submission" date="2020-10" db="EMBL/GenBank/DDBJ databases">
        <title>Sequencing the genomes of 1000 actinobacteria strains.</title>
        <authorList>
            <person name="Klenk H.-P."/>
        </authorList>
    </citation>
    <scope>NUCLEOTIDE SEQUENCE [LARGE SCALE GENOMIC DNA]</scope>
    <source>
        <strain evidence="1 2">DSM 44653</strain>
    </source>
</reference>
<gene>
    <name evidence="1" type="ORF">H4696_009908</name>
</gene>
<protein>
    <submittedName>
        <fullName evidence="1">Uncharacterized protein</fullName>
    </submittedName>
</protein>
<keyword evidence="2" id="KW-1185">Reference proteome</keyword>
<dbReference type="EMBL" id="JADBEG010000001">
    <property type="protein sequence ID" value="MBE1502808.1"/>
    <property type="molecule type" value="Genomic_DNA"/>
</dbReference>
<name>A0ABR9II01_9PSEU</name>
<accession>A0ABR9II01</accession>
<sequence>MGRPAAPGARIFLTNGVVPMSFDLAVWPEPTVITVAEAARKHEELCELQPGAVPEGTRAFAFHHELTARYPSLRDVPVEELENSPWNGDPVVLGEAVLITMSWSAGDGAIAFIRELAEHHELVLFDPQGPAVYSPPSLRRTSMSVLTACDGTRVENPDAARIEAVLERLSEKNWFAVLERGDHYIQVGMGERAGTRSPWLAMEHREGLPDRHFRVQVADRARVVRAFTGFAADEGGWREGFDWRRVEY</sequence>
<evidence type="ECO:0000313" key="2">
    <source>
        <dbReference type="Proteomes" id="UP000631670"/>
    </source>
</evidence>
<dbReference type="RefSeq" id="WP_086856937.1">
    <property type="nucleotide sequence ID" value="NZ_JADBEG010000001.1"/>
</dbReference>
<proteinExistence type="predicted"/>
<comment type="caution">
    <text evidence="1">The sequence shown here is derived from an EMBL/GenBank/DDBJ whole genome shotgun (WGS) entry which is preliminary data.</text>
</comment>
<dbReference type="Proteomes" id="UP000631670">
    <property type="component" value="Unassembled WGS sequence"/>
</dbReference>
<organism evidence="1 2">
    <name type="scientific">Amycolatopsis lexingtonensis</name>
    <dbReference type="NCBI Taxonomy" id="218822"/>
    <lineage>
        <taxon>Bacteria</taxon>
        <taxon>Bacillati</taxon>
        <taxon>Actinomycetota</taxon>
        <taxon>Actinomycetes</taxon>
        <taxon>Pseudonocardiales</taxon>
        <taxon>Pseudonocardiaceae</taxon>
        <taxon>Amycolatopsis</taxon>
    </lineage>
</organism>